<organism evidence="2 3">
    <name type="scientific">Brachyspira pilosicoli</name>
    <name type="common">Serpulina pilosicoli</name>
    <dbReference type="NCBI Taxonomy" id="52584"/>
    <lineage>
        <taxon>Bacteria</taxon>
        <taxon>Pseudomonadati</taxon>
        <taxon>Spirochaetota</taxon>
        <taxon>Spirochaetia</taxon>
        <taxon>Brachyspirales</taxon>
        <taxon>Brachyspiraceae</taxon>
        <taxon>Brachyspira</taxon>
    </lineage>
</organism>
<keyword evidence="1" id="KW-0732">Signal</keyword>
<evidence type="ECO:0000313" key="2">
    <source>
        <dbReference type="EMBL" id="TXJ46126.1"/>
    </source>
</evidence>
<dbReference type="SUPFAM" id="SSF50939">
    <property type="entry name" value="Sialidases"/>
    <property type="match status" value="1"/>
</dbReference>
<feature type="chain" id="PRO_5022723754" evidence="1">
    <location>
        <begin position="21"/>
        <end position="467"/>
    </location>
</feature>
<dbReference type="Proteomes" id="UP000323176">
    <property type="component" value="Unassembled WGS sequence"/>
</dbReference>
<dbReference type="InterPro" id="IPR036278">
    <property type="entry name" value="Sialidase_sf"/>
</dbReference>
<dbReference type="AlphaFoldDB" id="A0A5C8F824"/>
<dbReference type="EMBL" id="SAXY01000016">
    <property type="protein sequence ID" value="TXJ46126.1"/>
    <property type="molecule type" value="Genomic_DNA"/>
</dbReference>
<evidence type="ECO:0000256" key="1">
    <source>
        <dbReference type="SAM" id="SignalP"/>
    </source>
</evidence>
<feature type="signal peptide" evidence="1">
    <location>
        <begin position="1"/>
        <end position="20"/>
    </location>
</feature>
<evidence type="ECO:0000313" key="3">
    <source>
        <dbReference type="Proteomes" id="UP000323176"/>
    </source>
</evidence>
<dbReference type="Gene3D" id="2.120.10.10">
    <property type="match status" value="1"/>
</dbReference>
<protein>
    <submittedName>
        <fullName evidence="2">Exo-alpha-sialidase</fullName>
    </submittedName>
</protein>
<dbReference type="CDD" id="cd15482">
    <property type="entry name" value="Sialidase_non-viral"/>
    <property type="match status" value="1"/>
</dbReference>
<dbReference type="PROSITE" id="PS51257">
    <property type="entry name" value="PROKAR_LIPOPROTEIN"/>
    <property type="match status" value="1"/>
</dbReference>
<name>A0A5C8F824_BRAPL</name>
<accession>A0A5C8F824</accession>
<dbReference type="OrthoDB" id="309781at2"/>
<comment type="caution">
    <text evidence="2">The sequence shown here is derived from an EMBL/GenBank/DDBJ whole genome shotgun (WGS) entry which is preliminary data.</text>
</comment>
<proteinExistence type="predicted"/>
<gene>
    <name evidence="2" type="ORF">EPJ72_02480</name>
</gene>
<sequence length="467" mass="50183">MNKKIIYLLSLLMALSLAFAGCKKNGITDVKGDTNKETEVKNETGGLTKTWEDLKKYDTNAMNDYAVISQTGEDYYRNPVIVALGQGSVLIVTEKRIKYPGSANDIGVNGDKPVSIIYLLSKDGGDNFDAPKPIVADSQTKDDAVSAPVVYYKKDSGKVCVIASAGSGISRTGTDYANRNPKSKLKYSVGTVTGVDSESAIPTIDWSAWQDLDVSKVKLTTQFGTHSGRGIITDDNKLILPIITANQGTTVNIGSVREQMGVTFVKVTVNSDTLSIDDSAVIGAGFTFADGRTSGFSKYKEAKAVAYDKTADKVTYLAVPNPAGGDGKMGLGDSQQGQQAKDIAINAHEGSFGFHKFDKGWYGSKEYDPSKYGTDTAGSGEDIALFSHVQTRVGANHLYLLDPTTYTPKGGSFQLTKTSKSSSIDVLPDGTVIMAVEKELNEDNGLKFSIFFSRYTQSYLSSQLESK</sequence>
<reference evidence="2 3" key="1">
    <citation type="journal article" date="1992" name="Lakartidningen">
        <title>[Penicillin V and not amoxicillin is the first choice preparation in acute otitis].</title>
        <authorList>
            <person name="Kamme C."/>
            <person name="Lundgren K."/>
            <person name="Prellner K."/>
        </authorList>
    </citation>
    <scope>NUCLEOTIDE SEQUENCE [LARGE SCALE GENOMIC DNA]</scope>
    <source>
        <strain evidence="2 3">PC5538III-hc</strain>
    </source>
</reference>